<accession>A0ABP7JCW0</accession>
<protein>
    <submittedName>
        <fullName evidence="1">Uncharacterized protein</fullName>
    </submittedName>
</protein>
<comment type="caution">
    <text evidence="1">The sequence shown here is derived from an EMBL/GenBank/DDBJ whole genome shotgun (WGS) entry which is preliminary data.</text>
</comment>
<proteinExistence type="predicted"/>
<keyword evidence="2" id="KW-1185">Reference proteome</keyword>
<organism evidence="1 2">
    <name type="scientific">Streptomyces coacervatus</name>
    <dbReference type="NCBI Taxonomy" id="647381"/>
    <lineage>
        <taxon>Bacteria</taxon>
        <taxon>Bacillati</taxon>
        <taxon>Actinomycetota</taxon>
        <taxon>Actinomycetes</taxon>
        <taxon>Kitasatosporales</taxon>
        <taxon>Streptomycetaceae</taxon>
        <taxon>Streptomyces</taxon>
    </lineage>
</organism>
<dbReference type="RefSeq" id="WP_275780041.1">
    <property type="nucleotide sequence ID" value="NZ_BAABDE010000038.1"/>
</dbReference>
<name>A0ABP7JCW0_9ACTN</name>
<evidence type="ECO:0000313" key="1">
    <source>
        <dbReference type="EMBL" id="GAA3840390.1"/>
    </source>
</evidence>
<evidence type="ECO:0000313" key="2">
    <source>
        <dbReference type="Proteomes" id="UP001501009"/>
    </source>
</evidence>
<dbReference type="EMBL" id="BAABDE010000038">
    <property type="protein sequence ID" value="GAA3840390.1"/>
    <property type="molecule type" value="Genomic_DNA"/>
</dbReference>
<reference evidence="2" key="1">
    <citation type="journal article" date="2019" name="Int. J. Syst. Evol. Microbiol.">
        <title>The Global Catalogue of Microorganisms (GCM) 10K type strain sequencing project: providing services to taxonomists for standard genome sequencing and annotation.</title>
        <authorList>
            <consortium name="The Broad Institute Genomics Platform"/>
            <consortium name="The Broad Institute Genome Sequencing Center for Infectious Disease"/>
            <person name="Wu L."/>
            <person name="Ma J."/>
        </authorList>
    </citation>
    <scope>NUCLEOTIDE SEQUENCE [LARGE SCALE GENOMIC DNA]</scope>
    <source>
        <strain evidence="2">JCM 17138</strain>
    </source>
</reference>
<dbReference type="Proteomes" id="UP001501009">
    <property type="component" value="Unassembled WGS sequence"/>
</dbReference>
<sequence>MAQILVEEDFVHIDGDDMNVVLDLLDELNLEAEPTAPRGGGKGRHWELTMYWQPTGSIPGSTVAGLPDTIARIRDHFVTAGKRPPSRVGVYGRDGSVLWTFQLD</sequence>
<gene>
    <name evidence="1" type="ORF">GCM10022403_085800</name>
</gene>